<gene>
    <name evidence="1" type="ORF">HUV48_11965</name>
</gene>
<dbReference type="Proteomes" id="UP000561438">
    <property type="component" value="Unassembled WGS sequence"/>
</dbReference>
<reference evidence="1 2" key="1">
    <citation type="submission" date="2020-06" db="EMBL/GenBank/DDBJ databases">
        <title>Altererythrobacter sp. HHU K3-1.</title>
        <authorList>
            <person name="Zhang D."/>
            <person name="Xue H."/>
        </authorList>
    </citation>
    <scope>NUCLEOTIDE SEQUENCE [LARGE SCALE GENOMIC DNA]</scope>
    <source>
        <strain evidence="1 2">HHU K3-1</strain>
    </source>
</reference>
<proteinExistence type="predicted"/>
<evidence type="ECO:0000313" key="2">
    <source>
        <dbReference type="Proteomes" id="UP000561438"/>
    </source>
</evidence>
<dbReference type="AlphaFoldDB" id="A0A850H185"/>
<comment type="caution">
    <text evidence="1">The sequence shown here is derived from an EMBL/GenBank/DDBJ whole genome shotgun (WGS) entry which is preliminary data.</text>
</comment>
<sequence>MKGKGLFRRVGLTFVPASRDGREVLSEVGEGDSAFLEIWAPRNPRQHAKYFAVLNNVVEATGRWTSTEHLRRDILIALNRYDDHVSALTGEVTKIPHSMAYASMPKAEFEQLYTETMALLTEALGADPEMLTEQAA</sequence>
<keyword evidence="2" id="KW-1185">Reference proteome</keyword>
<evidence type="ECO:0000313" key="1">
    <source>
        <dbReference type="EMBL" id="NVD45724.1"/>
    </source>
</evidence>
<accession>A0A850H185</accession>
<dbReference type="RefSeq" id="WP_176268019.1">
    <property type="nucleotide sequence ID" value="NZ_JABWGV010000004.1"/>
</dbReference>
<name>A0A850H185_9SPHN</name>
<protein>
    <submittedName>
        <fullName evidence="1">Uncharacterized protein</fullName>
    </submittedName>
</protein>
<organism evidence="1 2">
    <name type="scientific">Qipengyuania atrilutea</name>
    <dbReference type="NCBI Taxonomy" id="2744473"/>
    <lineage>
        <taxon>Bacteria</taxon>
        <taxon>Pseudomonadati</taxon>
        <taxon>Pseudomonadota</taxon>
        <taxon>Alphaproteobacteria</taxon>
        <taxon>Sphingomonadales</taxon>
        <taxon>Erythrobacteraceae</taxon>
        <taxon>Qipengyuania</taxon>
    </lineage>
</organism>
<dbReference type="EMBL" id="JABWGV010000004">
    <property type="protein sequence ID" value="NVD45724.1"/>
    <property type="molecule type" value="Genomic_DNA"/>
</dbReference>